<feature type="site" description="Important for substrate specificity" evidence="5">
    <location>
        <position position="160"/>
    </location>
</feature>
<dbReference type="EMBL" id="NRRV01000113">
    <property type="protein sequence ID" value="MBK1633742.1"/>
    <property type="molecule type" value="Genomic_DNA"/>
</dbReference>
<dbReference type="InterPro" id="IPR003697">
    <property type="entry name" value="Maf-like"/>
</dbReference>
<evidence type="ECO:0000256" key="3">
    <source>
        <dbReference type="ARBA" id="ARBA00022801"/>
    </source>
</evidence>
<dbReference type="Pfam" id="PF02545">
    <property type="entry name" value="Maf"/>
    <property type="match status" value="1"/>
</dbReference>
<comment type="catalytic activity">
    <reaction evidence="5">
        <text>N(7)-methyl-GTP + H2O = N(7)-methyl-GMP + diphosphate + H(+)</text>
        <dbReference type="Rhea" id="RHEA:58744"/>
        <dbReference type="ChEBI" id="CHEBI:15377"/>
        <dbReference type="ChEBI" id="CHEBI:15378"/>
        <dbReference type="ChEBI" id="CHEBI:33019"/>
        <dbReference type="ChEBI" id="CHEBI:58285"/>
        <dbReference type="ChEBI" id="CHEBI:87133"/>
    </reaction>
</comment>
<evidence type="ECO:0000256" key="5">
    <source>
        <dbReference type="HAMAP-Rule" id="MF_00528"/>
    </source>
</evidence>
<dbReference type="PANTHER" id="PTHR43213">
    <property type="entry name" value="BIFUNCTIONAL DTTP/UTP PYROPHOSPHATASE/METHYLTRANSFERASE PROTEIN-RELATED"/>
    <property type="match status" value="1"/>
</dbReference>
<evidence type="ECO:0000313" key="7">
    <source>
        <dbReference type="Proteomes" id="UP000748752"/>
    </source>
</evidence>
<dbReference type="RefSeq" id="WP_200242971.1">
    <property type="nucleotide sequence ID" value="NZ_NRRV01000113.1"/>
</dbReference>
<organism evidence="6 7">
    <name type="scientific">Thiohalocapsa halophila</name>
    <dbReference type="NCBI Taxonomy" id="69359"/>
    <lineage>
        <taxon>Bacteria</taxon>
        <taxon>Pseudomonadati</taxon>
        <taxon>Pseudomonadota</taxon>
        <taxon>Gammaproteobacteria</taxon>
        <taxon>Chromatiales</taxon>
        <taxon>Chromatiaceae</taxon>
        <taxon>Thiohalocapsa</taxon>
    </lineage>
</organism>
<comment type="cofactor">
    <cofactor evidence="5">
        <name>a divalent metal cation</name>
        <dbReference type="ChEBI" id="CHEBI:60240"/>
    </cofactor>
</comment>
<comment type="caution">
    <text evidence="6">The sequence shown here is derived from an EMBL/GenBank/DDBJ whole genome shotgun (WGS) entry which is preliminary data.</text>
</comment>
<comment type="similarity">
    <text evidence="5">Belongs to the Maf family. YceF subfamily.</text>
</comment>
<feature type="site" description="Important for substrate specificity" evidence="5">
    <location>
        <position position="14"/>
    </location>
</feature>
<evidence type="ECO:0000313" key="6">
    <source>
        <dbReference type="EMBL" id="MBK1633742.1"/>
    </source>
</evidence>
<dbReference type="Proteomes" id="UP000748752">
    <property type="component" value="Unassembled WGS sequence"/>
</dbReference>
<dbReference type="Gene3D" id="3.90.950.10">
    <property type="match status" value="1"/>
</dbReference>
<dbReference type="NCBIfam" id="TIGR00172">
    <property type="entry name" value="maf"/>
    <property type="match status" value="1"/>
</dbReference>
<name>A0ABS1CP90_9GAMM</name>
<dbReference type="CDD" id="cd00555">
    <property type="entry name" value="Maf"/>
    <property type="match status" value="1"/>
</dbReference>
<evidence type="ECO:0000256" key="1">
    <source>
        <dbReference type="ARBA" id="ARBA00004496"/>
    </source>
</evidence>
<gene>
    <name evidence="6" type="ORF">CKO31_23970</name>
</gene>
<keyword evidence="7" id="KW-1185">Reference proteome</keyword>
<reference evidence="6 7" key="1">
    <citation type="journal article" date="2020" name="Microorganisms">
        <title>Osmotic Adaptation and Compatible Solute Biosynthesis of Phototrophic Bacteria as Revealed from Genome Analyses.</title>
        <authorList>
            <person name="Imhoff J.F."/>
            <person name="Rahn T."/>
            <person name="Kunzel S."/>
            <person name="Keller A."/>
            <person name="Neulinger S.C."/>
        </authorList>
    </citation>
    <scope>NUCLEOTIDE SEQUENCE [LARGE SCALE GENOMIC DNA]</scope>
    <source>
        <strain evidence="6 7">DSM 6210</strain>
    </source>
</reference>
<feature type="site" description="Important for substrate specificity" evidence="5">
    <location>
        <position position="72"/>
    </location>
</feature>
<feature type="active site" description="Proton acceptor" evidence="5">
    <location>
        <position position="71"/>
    </location>
</feature>
<protein>
    <recommendedName>
        <fullName evidence="5">7-methyl-GTP pyrophosphatase</fullName>
        <shortName evidence="5">m(7)GTP pyrophosphatase</shortName>
        <ecNumber evidence="5">3.6.1.-</ecNumber>
    </recommendedName>
</protein>
<dbReference type="HAMAP" id="MF_00528">
    <property type="entry name" value="Maf"/>
    <property type="match status" value="1"/>
</dbReference>
<sequence length="202" mass="21615">MTRPRLVLASTSPFRRELLARLGLPFDIAAPDVDEAQRPGEGAKGLVLRLAESKARAVADQFPDALVIGSDQVAGLADEPDGAILGKPGTRERAIEQLTRASGRTVVFRTGLCLLRTADARVQTACELFKVHFRTLTKAQIEAYIDREQPLGCAGSFKSEGLGITLFERLEGDDPNALIGLPLIRLVDMLAAAGVEVLGARA</sequence>
<keyword evidence="4 5" id="KW-0546">Nucleotide metabolism</keyword>
<comment type="subcellular location">
    <subcellularLocation>
        <location evidence="1 5">Cytoplasm</location>
    </subcellularLocation>
</comment>
<proteinExistence type="inferred from homology"/>
<evidence type="ECO:0000256" key="4">
    <source>
        <dbReference type="ARBA" id="ARBA00023080"/>
    </source>
</evidence>
<keyword evidence="3 5" id="KW-0378">Hydrolase</keyword>
<keyword evidence="2 5" id="KW-0963">Cytoplasm</keyword>
<dbReference type="SUPFAM" id="SSF52972">
    <property type="entry name" value="ITPase-like"/>
    <property type="match status" value="1"/>
</dbReference>
<dbReference type="PIRSF" id="PIRSF006305">
    <property type="entry name" value="Maf"/>
    <property type="match status" value="1"/>
</dbReference>
<comment type="caution">
    <text evidence="5">Lacks conserved residue(s) required for the propagation of feature annotation.</text>
</comment>
<dbReference type="EC" id="3.6.1.-" evidence="5"/>
<dbReference type="InterPro" id="IPR029001">
    <property type="entry name" value="ITPase-like_fam"/>
</dbReference>
<comment type="function">
    <text evidence="5">Nucleoside triphosphate pyrophosphatase that hydrolyzes 7-methyl-GTP (m(7)GTP). May have a dual role in cell division arrest and in preventing the incorporation of modified nucleotides into cellular nucleic acids.</text>
</comment>
<accession>A0ABS1CP90</accession>
<dbReference type="PANTHER" id="PTHR43213:SF10">
    <property type="entry name" value="7-METHYL-GTP PYROPHOSPHATASE"/>
    <property type="match status" value="1"/>
</dbReference>
<evidence type="ECO:0000256" key="2">
    <source>
        <dbReference type="ARBA" id="ARBA00022490"/>
    </source>
</evidence>